<evidence type="ECO:0000256" key="1">
    <source>
        <dbReference type="SAM" id="MobiDB-lite"/>
    </source>
</evidence>
<organism evidence="2 3">
    <name type="scientific">Candidatus Gottesmanbacteria bacterium RIFCSPHIGHO2_02_FULL_39_14</name>
    <dbReference type="NCBI Taxonomy" id="1798383"/>
    <lineage>
        <taxon>Bacteria</taxon>
        <taxon>Candidatus Gottesmaniibacteriota</taxon>
    </lineage>
</organism>
<protein>
    <submittedName>
        <fullName evidence="2">Uncharacterized protein</fullName>
    </submittedName>
</protein>
<sequence length="109" mass="12176">MDLMEKDKITFSVSKKKLIITAVILIILFLPIPSYQDIPVSCPLYGMLDKGYNPFPCPPPKKGWVMTDSLFFRIADLIKNNLFYPPQEGQTETVPGEAGIIDSAEPGEE</sequence>
<feature type="region of interest" description="Disordered" evidence="1">
    <location>
        <begin position="88"/>
        <end position="109"/>
    </location>
</feature>
<dbReference type="Proteomes" id="UP000176253">
    <property type="component" value="Unassembled WGS sequence"/>
</dbReference>
<dbReference type="EMBL" id="MFJM01000044">
    <property type="protein sequence ID" value="OGG17249.1"/>
    <property type="molecule type" value="Genomic_DNA"/>
</dbReference>
<reference evidence="2 3" key="1">
    <citation type="journal article" date="2016" name="Nat. Commun.">
        <title>Thousands of microbial genomes shed light on interconnected biogeochemical processes in an aquifer system.</title>
        <authorList>
            <person name="Anantharaman K."/>
            <person name="Brown C.T."/>
            <person name="Hug L.A."/>
            <person name="Sharon I."/>
            <person name="Castelle C.J."/>
            <person name="Probst A.J."/>
            <person name="Thomas B.C."/>
            <person name="Singh A."/>
            <person name="Wilkins M.J."/>
            <person name="Karaoz U."/>
            <person name="Brodie E.L."/>
            <person name="Williams K.H."/>
            <person name="Hubbard S.S."/>
            <person name="Banfield J.F."/>
        </authorList>
    </citation>
    <scope>NUCLEOTIDE SEQUENCE [LARGE SCALE GENOMIC DNA]</scope>
</reference>
<proteinExistence type="predicted"/>
<name>A0A1F5ZXQ1_9BACT</name>
<dbReference type="AlphaFoldDB" id="A0A1F5ZXQ1"/>
<comment type="caution">
    <text evidence="2">The sequence shown here is derived from an EMBL/GenBank/DDBJ whole genome shotgun (WGS) entry which is preliminary data.</text>
</comment>
<gene>
    <name evidence="2" type="ORF">A3D78_02425</name>
</gene>
<evidence type="ECO:0000313" key="3">
    <source>
        <dbReference type="Proteomes" id="UP000176253"/>
    </source>
</evidence>
<accession>A0A1F5ZXQ1</accession>
<dbReference type="STRING" id="1798383.A3D78_02425"/>
<evidence type="ECO:0000313" key="2">
    <source>
        <dbReference type="EMBL" id="OGG17249.1"/>
    </source>
</evidence>